<dbReference type="Proteomes" id="UP000238479">
    <property type="component" value="Chromosome 5"/>
</dbReference>
<evidence type="ECO:0000313" key="1">
    <source>
        <dbReference type="EMBL" id="PRQ31704.1"/>
    </source>
</evidence>
<dbReference type="EMBL" id="PDCK01000043">
    <property type="protein sequence ID" value="PRQ31704.1"/>
    <property type="molecule type" value="Genomic_DNA"/>
</dbReference>
<reference evidence="1 2" key="1">
    <citation type="journal article" date="2018" name="Nat. Genet.">
        <title>The Rosa genome provides new insights in the design of modern roses.</title>
        <authorList>
            <person name="Bendahmane M."/>
        </authorList>
    </citation>
    <scope>NUCLEOTIDE SEQUENCE [LARGE SCALE GENOMIC DNA]</scope>
    <source>
        <strain evidence="2">cv. Old Blush</strain>
    </source>
</reference>
<gene>
    <name evidence="1" type="ORF">RchiOBHm_Chr5g0038411</name>
</gene>
<organism evidence="1 2">
    <name type="scientific">Rosa chinensis</name>
    <name type="common">China rose</name>
    <dbReference type="NCBI Taxonomy" id="74649"/>
    <lineage>
        <taxon>Eukaryota</taxon>
        <taxon>Viridiplantae</taxon>
        <taxon>Streptophyta</taxon>
        <taxon>Embryophyta</taxon>
        <taxon>Tracheophyta</taxon>
        <taxon>Spermatophyta</taxon>
        <taxon>Magnoliopsida</taxon>
        <taxon>eudicotyledons</taxon>
        <taxon>Gunneridae</taxon>
        <taxon>Pentapetalae</taxon>
        <taxon>rosids</taxon>
        <taxon>fabids</taxon>
        <taxon>Rosales</taxon>
        <taxon>Rosaceae</taxon>
        <taxon>Rosoideae</taxon>
        <taxon>Rosoideae incertae sedis</taxon>
        <taxon>Rosa</taxon>
    </lineage>
</organism>
<comment type="caution">
    <text evidence="1">The sequence shown here is derived from an EMBL/GenBank/DDBJ whole genome shotgun (WGS) entry which is preliminary data.</text>
</comment>
<dbReference type="Gramene" id="PRQ31704">
    <property type="protein sequence ID" value="PRQ31704"/>
    <property type="gene ID" value="RchiOBHm_Chr5g0038411"/>
</dbReference>
<keyword evidence="2" id="KW-1185">Reference proteome</keyword>
<proteinExistence type="predicted"/>
<protein>
    <submittedName>
        <fullName evidence="1">Uncharacterized protein</fullName>
    </submittedName>
</protein>
<sequence length="53" mass="5858">MAITSSSSSWLKPTCRPLLAFSSASFTDMMVLRRGITTYLFLLHLEACIQSSS</sequence>
<dbReference type="AlphaFoldDB" id="A0A2P6QC01"/>
<name>A0A2P6QC01_ROSCH</name>
<evidence type="ECO:0000313" key="2">
    <source>
        <dbReference type="Proteomes" id="UP000238479"/>
    </source>
</evidence>
<accession>A0A2P6QC01</accession>